<reference evidence="2" key="1">
    <citation type="journal article" date="2023" name="IScience">
        <title>Live-bearing cockroach genome reveals convergent evolutionary mechanisms linked to viviparity in insects and beyond.</title>
        <authorList>
            <person name="Fouks B."/>
            <person name="Harrison M.C."/>
            <person name="Mikhailova A.A."/>
            <person name="Marchal E."/>
            <person name="English S."/>
            <person name="Carruthers M."/>
            <person name="Jennings E.C."/>
            <person name="Chiamaka E.L."/>
            <person name="Frigard R.A."/>
            <person name="Pippel M."/>
            <person name="Attardo G.M."/>
            <person name="Benoit J.B."/>
            <person name="Bornberg-Bauer E."/>
            <person name="Tobe S.S."/>
        </authorList>
    </citation>
    <scope>NUCLEOTIDE SEQUENCE</scope>
    <source>
        <strain evidence="2">Stay&amp;Tobe</strain>
    </source>
</reference>
<accession>A0AAD7ZJM9</accession>
<dbReference type="AlphaFoldDB" id="A0AAD7ZJM9"/>
<dbReference type="Proteomes" id="UP001233999">
    <property type="component" value="Unassembled WGS sequence"/>
</dbReference>
<protein>
    <submittedName>
        <fullName evidence="2">Uncharacterized protein</fullName>
    </submittedName>
</protein>
<evidence type="ECO:0000256" key="1">
    <source>
        <dbReference type="SAM" id="MobiDB-lite"/>
    </source>
</evidence>
<proteinExistence type="predicted"/>
<name>A0AAD7ZJM9_DIPPU</name>
<dbReference type="EMBL" id="JASPKZ010007889">
    <property type="protein sequence ID" value="KAJ9581557.1"/>
    <property type="molecule type" value="Genomic_DNA"/>
</dbReference>
<evidence type="ECO:0000313" key="3">
    <source>
        <dbReference type="Proteomes" id="UP001233999"/>
    </source>
</evidence>
<gene>
    <name evidence="2" type="ORF">L9F63_023265</name>
</gene>
<feature type="compositionally biased region" description="Polar residues" evidence="1">
    <location>
        <begin position="49"/>
        <end position="61"/>
    </location>
</feature>
<keyword evidence="3" id="KW-1185">Reference proteome</keyword>
<evidence type="ECO:0000313" key="2">
    <source>
        <dbReference type="EMBL" id="KAJ9581557.1"/>
    </source>
</evidence>
<feature type="region of interest" description="Disordered" evidence="1">
    <location>
        <begin position="24"/>
        <end position="61"/>
    </location>
</feature>
<feature type="non-terminal residue" evidence="2">
    <location>
        <position position="1"/>
    </location>
</feature>
<organism evidence="2 3">
    <name type="scientific">Diploptera punctata</name>
    <name type="common">Pacific beetle cockroach</name>
    <dbReference type="NCBI Taxonomy" id="6984"/>
    <lineage>
        <taxon>Eukaryota</taxon>
        <taxon>Metazoa</taxon>
        <taxon>Ecdysozoa</taxon>
        <taxon>Arthropoda</taxon>
        <taxon>Hexapoda</taxon>
        <taxon>Insecta</taxon>
        <taxon>Pterygota</taxon>
        <taxon>Neoptera</taxon>
        <taxon>Polyneoptera</taxon>
        <taxon>Dictyoptera</taxon>
        <taxon>Blattodea</taxon>
        <taxon>Blaberoidea</taxon>
        <taxon>Blaberidae</taxon>
        <taxon>Diplopterinae</taxon>
        <taxon>Diploptera</taxon>
    </lineage>
</organism>
<reference evidence="2" key="2">
    <citation type="submission" date="2023-05" db="EMBL/GenBank/DDBJ databases">
        <authorList>
            <person name="Fouks B."/>
        </authorList>
    </citation>
    <scope>NUCLEOTIDE SEQUENCE</scope>
    <source>
        <strain evidence="2">Stay&amp;Tobe</strain>
        <tissue evidence="2">Testes</tissue>
    </source>
</reference>
<sequence>GADCNKNNDGLTKQQLDLIHQIMQQTQQQAAAHHKHHSAKASSASSKSRTWSVQVGPLLST</sequence>
<comment type="caution">
    <text evidence="2">The sequence shown here is derived from an EMBL/GenBank/DDBJ whole genome shotgun (WGS) entry which is preliminary data.</text>
</comment>